<evidence type="ECO:0000256" key="1">
    <source>
        <dbReference type="SAM" id="Phobius"/>
    </source>
</evidence>
<protein>
    <recommendedName>
        <fullName evidence="4">ECF transporter S component</fullName>
    </recommendedName>
</protein>
<dbReference type="Pfam" id="PF12822">
    <property type="entry name" value="ECF_trnsprt"/>
    <property type="match status" value="1"/>
</dbReference>
<accession>A0ABD4SXI7</accession>
<feature type="transmembrane region" description="Helical" evidence="1">
    <location>
        <begin position="97"/>
        <end position="117"/>
    </location>
</feature>
<dbReference type="AlphaFoldDB" id="A0ABD4SXI7"/>
<keyword evidence="1" id="KW-0472">Membrane</keyword>
<feature type="transmembrane region" description="Helical" evidence="1">
    <location>
        <begin position="204"/>
        <end position="225"/>
    </location>
</feature>
<organism evidence="2 3">
    <name type="scientific">Mesomycoplasma hyopneumoniae</name>
    <name type="common">Mycoplasma hyopneumoniae</name>
    <dbReference type="NCBI Taxonomy" id="2099"/>
    <lineage>
        <taxon>Bacteria</taxon>
        <taxon>Bacillati</taxon>
        <taxon>Mycoplasmatota</taxon>
        <taxon>Mycoplasmoidales</taxon>
        <taxon>Metamycoplasmataceae</taxon>
        <taxon>Mesomycoplasma</taxon>
    </lineage>
</organism>
<evidence type="ECO:0008006" key="4">
    <source>
        <dbReference type="Google" id="ProtNLM"/>
    </source>
</evidence>
<feature type="transmembrane region" description="Helical" evidence="1">
    <location>
        <begin position="129"/>
        <end position="149"/>
    </location>
</feature>
<reference evidence="2 3" key="1">
    <citation type="submission" date="2019-05" db="EMBL/GenBank/DDBJ databases">
        <title>Genome sequencing and assembly of Mycoplasma hyopneumoniae strains UFV01 and UFV02.</title>
        <authorList>
            <person name="De Souza L.F."/>
            <person name="Gonzaga N.F."/>
            <person name="Santos M.R."/>
            <person name="Deeney A.S."/>
            <person name="Vidigal P.M.P."/>
            <person name="Moreira M.A.S."/>
            <person name="Fietto J.R.L."/>
            <person name="Bressan G.C."/>
            <person name="Rycroft A.N."/>
            <person name="Silva Junior A."/>
        </authorList>
    </citation>
    <scope>NUCLEOTIDE SEQUENCE [LARGE SCALE GENOMIC DNA]</scope>
    <source>
        <strain evidence="2 3">UFV01</strain>
    </source>
</reference>
<feature type="transmembrane region" description="Helical" evidence="1">
    <location>
        <begin position="52"/>
        <end position="77"/>
    </location>
</feature>
<dbReference type="EMBL" id="VBRW01000007">
    <property type="protein sequence ID" value="MCI8283558.1"/>
    <property type="molecule type" value="Genomic_DNA"/>
</dbReference>
<dbReference type="RefSeq" id="WP_011284271.1">
    <property type="nucleotide sequence ID" value="NZ_QQQY01000005.1"/>
</dbReference>
<name>A0ABD4SXI7_MESHO</name>
<evidence type="ECO:0000313" key="2">
    <source>
        <dbReference type="EMBL" id="MCI8283558.1"/>
    </source>
</evidence>
<comment type="caution">
    <text evidence="2">The sequence shown here is derived from an EMBL/GenBank/DDBJ whole genome shotgun (WGS) entry which is preliminary data.</text>
</comment>
<sequence length="231" mass="26755">MANSIFWRSNLNFKLTVAGILLSLSIIFLIFSHNYFSWPFFQNLGLKVDLSTLFFIPIFLISGFGIGIICLLIRFSIGPWLIFNTFGGIDIVYFGHFILFLASSIYIFSFLSFRFLLKKIFINSKKTKTFIILALIFAVLVTTFLMTYLNGVLITPVYFKLYKLTESISLLKMIEHWSEIREKFGGLKLSYWTFILSAFAPFNLANYSLESFLALPIYIIADYFLSKRVKN</sequence>
<dbReference type="GeneID" id="41334825"/>
<proteinExistence type="predicted"/>
<evidence type="ECO:0000313" key="3">
    <source>
        <dbReference type="Proteomes" id="UP001203104"/>
    </source>
</evidence>
<gene>
    <name evidence="2" type="ORF">FEF30_03215</name>
</gene>
<dbReference type="Proteomes" id="UP001203104">
    <property type="component" value="Unassembled WGS sequence"/>
</dbReference>
<dbReference type="InterPro" id="IPR024529">
    <property type="entry name" value="ECF_trnsprt_substrate-spec"/>
</dbReference>
<keyword evidence="1" id="KW-0812">Transmembrane</keyword>
<dbReference type="NCBIfam" id="NF046054">
    <property type="entry name" value="memb_MPN527"/>
    <property type="match status" value="1"/>
</dbReference>
<keyword evidence="1" id="KW-1133">Transmembrane helix</keyword>
<feature type="transmembrane region" description="Helical" evidence="1">
    <location>
        <begin position="12"/>
        <end position="31"/>
    </location>
</feature>
<dbReference type="Gene3D" id="1.10.1760.20">
    <property type="match status" value="1"/>
</dbReference>